<keyword evidence="4" id="KW-1185">Reference proteome</keyword>
<dbReference type="RefSeq" id="WP_212823385.1">
    <property type="nucleotide sequence ID" value="NZ_AP023359.1"/>
</dbReference>
<evidence type="ECO:0000313" key="3">
    <source>
        <dbReference type="EMBL" id="BCJ64693.1"/>
    </source>
</evidence>
<dbReference type="GO" id="GO:0005524">
    <property type="term" value="F:ATP binding"/>
    <property type="evidence" value="ECO:0007669"/>
    <property type="project" value="UniProtKB-UniRule"/>
</dbReference>
<proteinExistence type="predicted"/>
<organism evidence="3 4">
    <name type="scientific">Polymorphospora rubra</name>
    <dbReference type="NCBI Taxonomy" id="338584"/>
    <lineage>
        <taxon>Bacteria</taxon>
        <taxon>Bacillati</taxon>
        <taxon>Actinomycetota</taxon>
        <taxon>Actinomycetes</taxon>
        <taxon>Micromonosporales</taxon>
        <taxon>Micromonosporaceae</taxon>
        <taxon>Polymorphospora</taxon>
    </lineage>
</organism>
<evidence type="ECO:0000259" key="2">
    <source>
        <dbReference type="PROSITE" id="PS50975"/>
    </source>
</evidence>
<dbReference type="PROSITE" id="PS50975">
    <property type="entry name" value="ATP_GRASP"/>
    <property type="match status" value="1"/>
</dbReference>
<dbReference type="GO" id="GO:0046872">
    <property type="term" value="F:metal ion binding"/>
    <property type="evidence" value="ECO:0007669"/>
    <property type="project" value="InterPro"/>
</dbReference>
<dbReference type="GO" id="GO:0018169">
    <property type="term" value="F:ribosomal S6-glutamic acid ligase activity"/>
    <property type="evidence" value="ECO:0007669"/>
    <property type="project" value="TreeGrafter"/>
</dbReference>
<dbReference type="Gene3D" id="3.30.470.20">
    <property type="entry name" value="ATP-grasp fold, B domain"/>
    <property type="match status" value="1"/>
</dbReference>
<dbReference type="EMBL" id="AP023359">
    <property type="protein sequence ID" value="BCJ64693.1"/>
    <property type="molecule type" value="Genomic_DNA"/>
</dbReference>
<keyword evidence="1" id="KW-0067">ATP-binding</keyword>
<protein>
    <recommendedName>
        <fullName evidence="2">ATP-grasp domain-containing protein</fullName>
    </recommendedName>
</protein>
<evidence type="ECO:0000256" key="1">
    <source>
        <dbReference type="PROSITE-ProRule" id="PRU00409"/>
    </source>
</evidence>
<dbReference type="PANTHER" id="PTHR21621:SF0">
    <property type="entry name" value="BETA-CITRYLGLUTAMATE SYNTHASE B-RELATED"/>
    <property type="match status" value="1"/>
</dbReference>
<dbReference type="AlphaFoldDB" id="A0A810MYN2"/>
<keyword evidence="1" id="KW-0547">Nucleotide-binding</keyword>
<dbReference type="Gene3D" id="3.30.1490.20">
    <property type="entry name" value="ATP-grasp fold, A domain"/>
    <property type="match status" value="1"/>
</dbReference>
<dbReference type="GO" id="GO:0009432">
    <property type="term" value="P:SOS response"/>
    <property type="evidence" value="ECO:0007669"/>
    <property type="project" value="TreeGrafter"/>
</dbReference>
<dbReference type="InterPro" id="IPR013815">
    <property type="entry name" value="ATP_grasp_subdomain_1"/>
</dbReference>
<evidence type="ECO:0000313" key="4">
    <source>
        <dbReference type="Proteomes" id="UP000680866"/>
    </source>
</evidence>
<dbReference type="KEGG" id="pry:Prubr_17140"/>
<dbReference type="Proteomes" id="UP000680866">
    <property type="component" value="Chromosome"/>
</dbReference>
<sequence>MADTTATSPARRLSWIYPDRGTAWQRRAEDEAVWEPYRKVAADLGLEMTLNKPEEVAVDTTDATRPRVYLNGDPVTPADTIFVTSLYSLPHQSQDVENQLFLFTILERAGFYLPIPPALSYIGEDKTATMLHLRDSPVPLLPTVRVIGGREAMSGHYDPAFANLDYPMIVKPAYWGMGLGISVVHNVHDLRGVIGLAGGSDTALVAQPYLPGVHEKRVYCVDGRAHTVLEGVKDGYCLMVTKAVGGRHERGYATLPADLEDAIAYAASRLPTPYFCVDFLIDGDRYWISEIELDGAVAFNGDPEQDRIAESIVRSRFQAYQAGHAAFVAGGGGPA</sequence>
<dbReference type="PANTHER" id="PTHR21621">
    <property type="entry name" value="RIBOSOMAL PROTEIN S6 MODIFICATION PROTEIN"/>
    <property type="match status" value="1"/>
</dbReference>
<accession>A0A810MYN2</accession>
<dbReference type="GO" id="GO:0005737">
    <property type="term" value="C:cytoplasm"/>
    <property type="evidence" value="ECO:0007669"/>
    <property type="project" value="TreeGrafter"/>
</dbReference>
<gene>
    <name evidence="3" type="ORF">Prubr_17140</name>
</gene>
<name>A0A810MYN2_9ACTN</name>
<feature type="domain" description="ATP-grasp" evidence="2">
    <location>
        <begin position="130"/>
        <end position="321"/>
    </location>
</feature>
<dbReference type="InterPro" id="IPR011761">
    <property type="entry name" value="ATP-grasp"/>
</dbReference>
<dbReference type="SUPFAM" id="SSF56059">
    <property type="entry name" value="Glutathione synthetase ATP-binding domain-like"/>
    <property type="match status" value="1"/>
</dbReference>
<reference evidence="3" key="1">
    <citation type="submission" date="2020-08" db="EMBL/GenBank/DDBJ databases">
        <title>Whole genome shotgun sequence of Polymorphospora rubra NBRC 101157.</title>
        <authorList>
            <person name="Komaki H."/>
            <person name="Tamura T."/>
        </authorList>
    </citation>
    <scope>NUCLEOTIDE SEQUENCE</scope>
    <source>
        <strain evidence="3">NBRC 101157</strain>
    </source>
</reference>